<accession>A0A8J5JPR6</accession>
<evidence type="ECO:0000313" key="2">
    <source>
        <dbReference type="Proteomes" id="UP000747542"/>
    </source>
</evidence>
<evidence type="ECO:0000313" key="1">
    <source>
        <dbReference type="EMBL" id="KAG7160046.1"/>
    </source>
</evidence>
<sequence>MTDRRAWIWSIWLIESPHLGSYNTTRITHTTPQSEFLRLDANKAELSIPFASTDCCRNETDKQVITAHNVDVLCSISRVDVSGLAPWTNEEADTGIQLHLEDVVKQGHNEVLIRSVDADVVVLAVTAGQRLNIGEFWVVFGVGKNFRYVAAHEISRALGPDRCVALLMFHAFTGCDKVSYFGGRGKRVAWETWNGYGDISAALSALAARPSP</sequence>
<gene>
    <name evidence="1" type="ORF">Hamer_G017505</name>
</gene>
<protein>
    <submittedName>
        <fullName evidence="1">Uncharacterized protein</fullName>
    </submittedName>
</protein>
<keyword evidence="2" id="KW-1185">Reference proteome</keyword>
<dbReference type="AlphaFoldDB" id="A0A8J5JPR6"/>
<dbReference type="Proteomes" id="UP000747542">
    <property type="component" value="Unassembled WGS sequence"/>
</dbReference>
<reference evidence="1" key="1">
    <citation type="journal article" date="2021" name="Sci. Adv.">
        <title>The American lobster genome reveals insights on longevity, neural, and immune adaptations.</title>
        <authorList>
            <person name="Polinski J.M."/>
            <person name="Zimin A.V."/>
            <person name="Clark K.F."/>
            <person name="Kohn A.B."/>
            <person name="Sadowski N."/>
            <person name="Timp W."/>
            <person name="Ptitsyn A."/>
            <person name="Khanna P."/>
            <person name="Romanova D.Y."/>
            <person name="Williams P."/>
            <person name="Greenwood S.J."/>
            <person name="Moroz L.L."/>
            <person name="Walt D.R."/>
            <person name="Bodnar A.G."/>
        </authorList>
    </citation>
    <scope>NUCLEOTIDE SEQUENCE</scope>
    <source>
        <strain evidence="1">GMGI-L3</strain>
    </source>
</reference>
<dbReference type="EMBL" id="JAHLQT010031743">
    <property type="protein sequence ID" value="KAG7160046.1"/>
    <property type="molecule type" value="Genomic_DNA"/>
</dbReference>
<comment type="caution">
    <text evidence="1">The sequence shown here is derived from an EMBL/GenBank/DDBJ whole genome shotgun (WGS) entry which is preliminary data.</text>
</comment>
<name>A0A8J5JPR6_HOMAM</name>
<organism evidence="1 2">
    <name type="scientific">Homarus americanus</name>
    <name type="common">American lobster</name>
    <dbReference type="NCBI Taxonomy" id="6706"/>
    <lineage>
        <taxon>Eukaryota</taxon>
        <taxon>Metazoa</taxon>
        <taxon>Ecdysozoa</taxon>
        <taxon>Arthropoda</taxon>
        <taxon>Crustacea</taxon>
        <taxon>Multicrustacea</taxon>
        <taxon>Malacostraca</taxon>
        <taxon>Eumalacostraca</taxon>
        <taxon>Eucarida</taxon>
        <taxon>Decapoda</taxon>
        <taxon>Pleocyemata</taxon>
        <taxon>Astacidea</taxon>
        <taxon>Nephropoidea</taxon>
        <taxon>Nephropidae</taxon>
        <taxon>Homarus</taxon>
    </lineage>
</organism>
<proteinExistence type="predicted"/>